<organism evidence="2 3">
    <name type="scientific">Carnegiea gigantea</name>
    <dbReference type="NCBI Taxonomy" id="171969"/>
    <lineage>
        <taxon>Eukaryota</taxon>
        <taxon>Viridiplantae</taxon>
        <taxon>Streptophyta</taxon>
        <taxon>Embryophyta</taxon>
        <taxon>Tracheophyta</taxon>
        <taxon>Spermatophyta</taxon>
        <taxon>Magnoliopsida</taxon>
        <taxon>eudicotyledons</taxon>
        <taxon>Gunneridae</taxon>
        <taxon>Pentapetalae</taxon>
        <taxon>Caryophyllales</taxon>
        <taxon>Cactineae</taxon>
        <taxon>Cactaceae</taxon>
        <taxon>Cactoideae</taxon>
        <taxon>Echinocereeae</taxon>
        <taxon>Carnegiea</taxon>
    </lineage>
</organism>
<comment type="caution">
    <text evidence="2">The sequence shown here is derived from an EMBL/GenBank/DDBJ whole genome shotgun (WGS) entry which is preliminary data.</text>
</comment>
<keyword evidence="3" id="KW-1185">Reference proteome</keyword>
<accession>A0A9Q1K4F8</accession>
<dbReference type="EMBL" id="JAKOGI010000355">
    <property type="protein sequence ID" value="KAJ8436233.1"/>
    <property type="molecule type" value="Genomic_DNA"/>
</dbReference>
<dbReference type="PANTHER" id="PTHR33090">
    <property type="entry name" value="DUF3774 DOMAIN PROTEIN-RELATED"/>
    <property type="match status" value="1"/>
</dbReference>
<feature type="signal peptide" evidence="1">
    <location>
        <begin position="1"/>
        <end position="19"/>
    </location>
</feature>
<evidence type="ECO:0000256" key="1">
    <source>
        <dbReference type="SAM" id="SignalP"/>
    </source>
</evidence>
<dbReference type="Pfam" id="PF12609">
    <property type="entry name" value="DUF3774"/>
    <property type="match status" value="5"/>
</dbReference>
<dbReference type="OrthoDB" id="691528at2759"/>
<keyword evidence="1" id="KW-0732">Signal</keyword>
<evidence type="ECO:0000313" key="2">
    <source>
        <dbReference type="EMBL" id="KAJ8436233.1"/>
    </source>
</evidence>
<sequence length="562" mass="63573">MSSSARAWMVAASIATVEALTDQGFARWNYTMRCLQQHVRNNIRSYSQAKRLSASTPNFKIIRDVHVEELEQSEESLKKVISAEKRSQKENMSSSTRAWMVAASIATVEALKDQGFARWNYTMRCIQQHAKNNIRSYSQAKRLSSSTPNLKINRDVEELKQSEESLKKVIAWMVAASTATVEALKDQGFARWNYTMRCLQQHVRNNIRSYSQTKRLSASTPNFKILSRDVHAEELKRSEESLKKVMWNYTMRRLQQHVRSNIRSYSQARRLSVSTPNFKISGHVHAEKLKQSDESLKKVIATRVASGGGACRSYIVAASMAAVEALKDQGFARWNYPLRTLHHRLTNKIKSSSFSLSSARSSTSAATAQMIMKTDNSIKKVMELDCYVKNSSTLFKIILLPTTQTISNASASYTDIPSGGERQVKKEGGHARGAAWSTWGLCSNERRIKLASGEPAIICPKAHKNNATHSQREREMSGGKKRRGCKFEAAFKSMQQKKTTDAETNCSNLKATADVGGDHHHRDHHRGIDGTAKRVERWRSEDQLEDHHKVYTLLQLIFWGPD</sequence>
<proteinExistence type="predicted"/>
<protein>
    <submittedName>
        <fullName evidence="2">Uncharacterized protein</fullName>
    </submittedName>
</protein>
<gene>
    <name evidence="2" type="ORF">Cgig2_023408</name>
</gene>
<evidence type="ECO:0000313" key="3">
    <source>
        <dbReference type="Proteomes" id="UP001153076"/>
    </source>
</evidence>
<feature type="chain" id="PRO_5040250511" evidence="1">
    <location>
        <begin position="20"/>
        <end position="562"/>
    </location>
</feature>
<dbReference type="InterPro" id="IPR022251">
    <property type="entry name" value="DUF3774_wound-induced"/>
</dbReference>
<dbReference type="AlphaFoldDB" id="A0A9Q1K4F8"/>
<reference evidence="2" key="1">
    <citation type="submission" date="2022-04" db="EMBL/GenBank/DDBJ databases">
        <title>Carnegiea gigantea Genome sequencing and assembly v2.</title>
        <authorList>
            <person name="Copetti D."/>
            <person name="Sanderson M.J."/>
            <person name="Burquez A."/>
            <person name="Wojciechowski M.F."/>
        </authorList>
    </citation>
    <scope>NUCLEOTIDE SEQUENCE</scope>
    <source>
        <strain evidence="2">SGP5-SGP5p</strain>
        <tissue evidence="2">Aerial part</tissue>
    </source>
</reference>
<dbReference type="Proteomes" id="UP001153076">
    <property type="component" value="Unassembled WGS sequence"/>
</dbReference>
<name>A0A9Q1K4F8_9CARY</name>